<gene>
    <name evidence="1" type="primary">gp9</name>
    <name evidence="1" type="ORF">SSSM7_231</name>
</gene>
<dbReference type="KEGG" id="vg:10328799"/>
<reference evidence="1 2" key="1">
    <citation type="journal article" date="2010" name="Environ. Microbiol.">
        <title>Genomic analysis of oceanic cyanobacterial myoviruses compared with T4-like myoviruses from diverse hosts and environments.</title>
        <authorList>
            <person name="Sullivan M.B."/>
            <person name="Huang K.H."/>
            <person name="Ignacio-Espinoza J.C."/>
            <person name="Berlin A.M."/>
            <person name="Kelly L."/>
            <person name="Weigele P.R."/>
            <person name="DeFrancesco A.S."/>
            <person name="Kern S.E."/>
            <person name="Thompson L.R."/>
            <person name="Young S."/>
            <person name="Yandava C."/>
            <person name="Fu R."/>
            <person name="Krastins B."/>
            <person name="Chase M."/>
            <person name="Sarracino D."/>
            <person name="Osburne M.S."/>
            <person name="Henn M.R."/>
            <person name="Chisholm S.W."/>
        </authorList>
    </citation>
    <scope>NUCLEOTIDE SEQUENCE [LARGE SCALE GENOMIC DNA]</scope>
    <source>
        <strain evidence="1">8109-3</strain>
    </source>
</reference>
<evidence type="ECO:0000313" key="1">
    <source>
        <dbReference type="EMBL" id="ADO98296.1"/>
    </source>
</evidence>
<dbReference type="GeneID" id="10328799"/>
<accession>E3SLE8</accession>
<dbReference type="OrthoDB" id="5711at10239"/>
<sequence length="244" mass="25165">MAEKSFGVKDLNIVGATGDPTIESNGDLNLKAGQVAIQTNTTVTGVVTATAFVGNGAGLTNLPGGGSYGNSDVDTHLNTGSASSGEILSWNGSDYDWVADQTGGGSVPANLTADTLDVVGIVTAGSFVTDLITSDGTGRGFCTRYYITANGSSDYRFAGPGQRNTVGNPTLYLMRGFTYMFENSTGGSHPFRIQFTNTSTGVGTYVSGSQTGVQIFTIPHDAPSSYQYQCTAHGGMLGTFVIPS</sequence>
<keyword evidence="2" id="KW-1185">Reference proteome</keyword>
<organism evidence="1 2">
    <name type="scientific">Synechococcus phage S-SSM7</name>
    <dbReference type="NCBI Taxonomy" id="445686"/>
    <lineage>
        <taxon>Viruses</taxon>
        <taxon>Duplodnaviria</taxon>
        <taxon>Heunggongvirae</taxon>
        <taxon>Uroviricota</taxon>
        <taxon>Caudoviricetes</taxon>
        <taxon>Pantevenvirales</taxon>
        <taxon>Kyanoviridae</taxon>
        <taxon>Lipsvirus</taxon>
        <taxon>Lipsvirus ssm7</taxon>
    </lineage>
</organism>
<dbReference type="InterPro" id="IPR008972">
    <property type="entry name" value="Cupredoxin"/>
</dbReference>
<evidence type="ECO:0000313" key="2">
    <source>
        <dbReference type="Proteomes" id="UP000006527"/>
    </source>
</evidence>
<protein>
    <submittedName>
        <fullName evidence="1">Baseplate wedge tail fiber connector</fullName>
    </submittedName>
</protein>
<dbReference type="EMBL" id="GU071098">
    <property type="protein sequence ID" value="ADO98296.1"/>
    <property type="molecule type" value="Genomic_DNA"/>
</dbReference>
<proteinExistence type="predicted"/>
<dbReference type="SUPFAM" id="SSF49503">
    <property type="entry name" value="Cupredoxins"/>
    <property type="match status" value="1"/>
</dbReference>
<dbReference type="Gene3D" id="2.60.40.420">
    <property type="entry name" value="Cupredoxins - blue copper proteins"/>
    <property type="match status" value="1"/>
</dbReference>
<name>E3SLE8_9CAUD</name>
<dbReference type="Proteomes" id="UP000006527">
    <property type="component" value="Segment"/>
</dbReference>
<dbReference type="RefSeq" id="YP_004324283.1">
    <property type="nucleotide sequence ID" value="NC_015287.1"/>
</dbReference>